<organism evidence="6 7">
    <name type="scientific">Methylovirgula ligni</name>
    <dbReference type="NCBI Taxonomy" id="569860"/>
    <lineage>
        <taxon>Bacteria</taxon>
        <taxon>Pseudomonadati</taxon>
        <taxon>Pseudomonadota</taxon>
        <taxon>Alphaproteobacteria</taxon>
        <taxon>Hyphomicrobiales</taxon>
        <taxon>Beijerinckiaceae</taxon>
        <taxon>Methylovirgula</taxon>
    </lineage>
</organism>
<dbReference type="EMBL" id="QUMO01000001">
    <property type="protein sequence ID" value="REF89539.1"/>
    <property type="molecule type" value="Genomic_DNA"/>
</dbReference>
<protein>
    <submittedName>
        <fullName evidence="6">(3S)-malyl-CoA thioesterase</fullName>
    </submittedName>
</protein>
<comment type="caution">
    <text evidence="6">The sequence shown here is derived from an EMBL/GenBank/DDBJ whole genome shotgun (WGS) entry which is preliminary data.</text>
</comment>
<dbReference type="PANTHER" id="PTHR11049">
    <property type="entry name" value="ACYL COENZYME A THIOESTER HYDROLASE"/>
    <property type="match status" value="1"/>
</dbReference>
<dbReference type="GO" id="GO:0005829">
    <property type="term" value="C:cytosol"/>
    <property type="evidence" value="ECO:0007669"/>
    <property type="project" value="TreeGrafter"/>
</dbReference>
<proteinExistence type="inferred from homology"/>
<dbReference type="PROSITE" id="PS51770">
    <property type="entry name" value="HOTDOG_ACOT"/>
    <property type="match status" value="1"/>
</dbReference>
<dbReference type="Pfam" id="PF03061">
    <property type="entry name" value="4HBT"/>
    <property type="match status" value="1"/>
</dbReference>
<evidence type="ECO:0000256" key="4">
    <source>
        <dbReference type="SAM" id="MobiDB-lite"/>
    </source>
</evidence>
<dbReference type="InterPro" id="IPR033120">
    <property type="entry name" value="HOTDOG_ACOT"/>
</dbReference>
<name>A0A3D9Z7L4_9HYPH</name>
<dbReference type="InterPro" id="IPR029069">
    <property type="entry name" value="HotDog_dom_sf"/>
</dbReference>
<evidence type="ECO:0000259" key="5">
    <source>
        <dbReference type="PROSITE" id="PS51770"/>
    </source>
</evidence>
<comment type="similarity">
    <text evidence="1">Belongs to the acyl coenzyme A hydrolase family.</text>
</comment>
<dbReference type="Gene3D" id="3.10.129.10">
    <property type="entry name" value="Hotdog Thioesterase"/>
    <property type="match status" value="1"/>
</dbReference>
<accession>A0A3D9Z7L4</accession>
<evidence type="ECO:0000256" key="1">
    <source>
        <dbReference type="ARBA" id="ARBA00010458"/>
    </source>
</evidence>
<dbReference type="RefSeq" id="WP_115835294.1">
    <property type="nucleotide sequence ID" value="NZ_CP025086.1"/>
</dbReference>
<gene>
    <name evidence="6" type="ORF">DES32_0763</name>
</gene>
<dbReference type="GO" id="GO:0009062">
    <property type="term" value="P:fatty acid catabolic process"/>
    <property type="evidence" value="ECO:0007669"/>
    <property type="project" value="TreeGrafter"/>
</dbReference>
<dbReference type="GO" id="GO:0052816">
    <property type="term" value="F:long-chain fatty acyl-CoA hydrolase activity"/>
    <property type="evidence" value="ECO:0007669"/>
    <property type="project" value="TreeGrafter"/>
</dbReference>
<keyword evidence="7" id="KW-1185">Reference proteome</keyword>
<dbReference type="AlphaFoldDB" id="A0A3D9Z7L4"/>
<sequence>MTHTEKSLTQSETPPDEDPVIRTITMPADTNAYGDIFGGWLMSQMDLAGSNVASRIARGRASTVRVEAMNFLRPVRVGDVVSLYGRLVTRGRTSMKIEVEAWSRARDSEETVKVTEAVFTFVAIDPVTRRPRPLPED</sequence>
<dbReference type="GO" id="GO:0006637">
    <property type="term" value="P:acyl-CoA metabolic process"/>
    <property type="evidence" value="ECO:0007669"/>
    <property type="project" value="TreeGrafter"/>
</dbReference>
<feature type="domain" description="HotDog ACOT-type" evidence="5">
    <location>
        <begin position="15"/>
        <end position="127"/>
    </location>
</feature>
<dbReference type="SUPFAM" id="SSF54637">
    <property type="entry name" value="Thioesterase/thiol ester dehydrase-isomerase"/>
    <property type="match status" value="1"/>
</dbReference>
<dbReference type="PANTHER" id="PTHR11049:SF5">
    <property type="entry name" value="ACYL-COA THIOESTER HYDROLASE YCIA"/>
    <property type="match status" value="1"/>
</dbReference>
<dbReference type="CDD" id="cd03442">
    <property type="entry name" value="BFIT_BACH"/>
    <property type="match status" value="1"/>
</dbReference>
<reference evidence="6 7" key="1">
    <citation type="submission" date="2018-08" db="EMBL/GenBank/DDBJ databases">
        <title>Genomic Encyclopedia of Type Strains, Phase IV (KMG-IV): sequencing the most valuable type-strain genomes for metagenomic binning, comparative biology and taxonomic classification.</title>
        <authorList>
            <person name="Goeker M."/>
        </authorList>
    </citation>
    <scope>NUCLEOTIDE SEQUENCE [LARGE SCALE GENOMIC DNA]</scope>
    <source>
        <strain evidence="6 7">BW863</strain>
    </source>
</reference>
<evidence type="ECO:0000256" key="2">
    <source>
        <dbReference type="ARBA" id="ARBA00022801"/>
    </source>
</evidence>
<keyword evidence="2 3" id="KW-0378">Hydrolase</keyword>
<evidence type="ECO:0000313" key="7">
    <source>
        <dbReference type="Proteomes" id="UP000256900"/>
    </source>
</evidence>
<dbReference type="Proteomes" id="UP000256900">
    <property type="component" value="Unassembled WGS sequence"/>
</dbReference>
<evidence type="ECO:0000313" key="6">
    <source>
        <dbReference type="EMBL" id="REF89539.1"/>
    </source>
</evidence>
<feature type="region of interest" description="Disordered" evidence="4">
    <location>
        <begin position="1"/>
        <end position="20"/>
    </location>
</feature>
<evidence type="ECO:0000256" key="3">
    <source>
        <dbReference type="PROSITE-ProRule" id="PRU01106"/>
    </source>
</evidence>
<dbReference type="InterPro" id="IPR040170">
    <property type="entry name" value="Cytosol_ACT"/>
</dbReference>
<dbReference type="OrthoDB" id="9801856at2"/>
<dbReference type="InterPro" id="IPR006683">
    <property type="entry name" value="Thioestr_dom"/>
</dbReference>